<gene>
    <name evidence="2" type="ORF">COCVIDRAFT_103858</name>
</gene>
<dbReference type="GeneID" id="26248625"/>
<dbReference type="RefSeq" id="XP_014554862.1">
    <property type="nucleotide sequence ID" value="XM_014699376.1"/>
</dbReference>
<keyword evidence="1" id="KW-0472">Membrane</keyword>
<evidence type="ECO:0000313" key="2">
    <source>
        <dbReference type="EMBL" id="EUN25287.1"/>
    </source>
</evidence>
<protein>
    <submittedName>
        <fullName evidence="2">Uncharacterized protein</fullName>
    </submittedName>
</protein>
<evidence type="ECO:0000256" key="1">
    <source>
        <dbReference type="SAM" id="Phobius"/>
    </source>
</evidence>
<keyword evidence="1" id="KW-1133">Transmembrane helix</keyword>
<dbReference type="AlphaFoldDB" id="W7ELT9"/>
<dbReference type="EMBL" id="KI968754">
    <property type="protein sequence ID" value="EUN25287.1"/>
    <property type="molecule type" value="Genomic_DNA"/>
</dbReference>
<sequence length="64" mass="7075">MAPRDTTFITIVLASFLSCPSQVLDHPAYLPGFWRCKCLFTYYGGPAFLGIANVSILAFWDISA</sequence>
<keyword evidence="3" id="KW-1185">Reference proteome</keyword>
<accession>W7ELT9</accession>
<evidence type="ECO:0000313" key="3">
    <source>
        <dbReference type="Proteomes" id="UP000054337"/>
    </source>
</evidence>
<proteinExistence type="predicted"/>
<dbReference type="Proteomes" id="UP000054337">
    <property type="component" value="Unassembled WGS sequence"/>
</dbReference>
<feature type="transmembrane region" description="Helical" evidence="1">
    <location>
        <begin position="41"/>
        <end position="60"/>
    </location>
</feature>
<reference evidence="2 3" key="1">
    <citation type="journal article" date="2013" name="PLoS Genet.">
        <title>Comparative genome structure, secondary metabolite, and effector coding capacity across Cochliobolus pathogens.</title>
        <authorList>
            <person name="Condon B.J."/>
            <person name="Leng Y."/>
            <person name="Wu D."/>
            <person name="Bushley K.E."/>
            <person name="Ohm R.A."/>
            <person name="Otillar R."/>
            <person name="Martin J."/>
            <person name="Schackwitz W."/>
            <person name="Grimwood J."/>
            <person name="MohdZainudin N."/>
            <person name="Xue C."/>
            <person name="Wang R."/>
            <person name="Manning V.A."/>
            <person name="Dhillon B."/>
            <person name="Tu Z.J."/>
            <person name="Steffenson B.J."/>
            <person name="Salamov A."/>
            <person name="Sun H."/>
            <person name="Lowry S."/>
            <person name="LaButti K."/>
            <person name="Han J."/>
            <person name="Copeland A."/>
            <person name="Lindquist E."/>
            <person name="Barry K."/>
            <person name="Schmutz J."/>
            <person name="Baker S.E."/>
            <person name="Ciuffetti L.M."/>
            <person name="Grigoriev I.V."/>
            <person name="Zhong S."/>
            <person name="Turgeon B.G."/>
        </authorList>
    </citation>
    <scope>NUCLEOTIDE SEQUENCE [LARGE SCALE GENOMIC DNA]</scope>
    <source>
        <strain evidence="2 3">FI3</strain>
    </source>
</reference>
<dbReference type="HOGENOM" id="CLU_2867337_0_0_1"/>
<keyword evidence="1" id="KW-0812">Transmembrane</keyword>
<organism evidence="2 3">
    <name type="scientific">Bipolaris victoriae (strain FI3)</name>
    <name type="common">Victoria blight of oats agent</name>
    <name type="synonym">Cochliobolus victoriae</name>
    <dbReference type="NCBI Taxonomy" id="930091"/>
    <lineage>
        <taxon>Eukaryota</taxon>
        <taxon>Fungi</taxon>
        <taxon>Dikarya</taxon>
        <taxon>Ascomycota</taxon>
        <taxon>Pezizomycotina</taxon>
        <taxon>Dothideomycetes</taxon>
        <taxon>Pleosporomycetidae</taxon>
        <taxon>Pleosporales</taxon>
        <taxon>Pleosporineae</taxon>
        <taxon>Pleosporaceae</taxon>
        <taxon>Bipolaris</taxon>
    </lineage>
</organism>
<name>W7ELT9_BIPV3</name>
<dbReference type="PROSITE" id="PS51257">
    <property type="entry name" value="PROKAR_LIPOPROTEIN"/>
    <property type="match status" value="1"/>
</dbReference>